<dbReference type="OrthoDB" id="9806704at2"/>
<dbReference type="Pfam" id="PF05230">
    <property type="entry name" value="MASE2"/>
    <property type="match status" value="1"/>
</dbReference>
<dbReference type="Pfam" id="PF00211">
    <property type="entry name" value="Guanylate_cyc"/>
    <property type="match status" value="1"/>
</dbReference>
<dbReference type="PROSITE" id="PS50125">
    <property type="entry name" value="GUANYLATE_CYCLASE_2"/>
    <property type="match status" value="1"/>
</dbReference>
<reference evidence="3 4" key="1">
    <citation type="submission" date="2012-09" db="EMBL/GenBank/DDBJ databases">
        <title>Genome Sequence of alkane-degrading Bacterium Alcanivorax sp. 19-m-6.</title>
        <authorList>
            <person name="Lai Q."/>
            <person name="Shao Z."/>
        </authorList>
    </citation>
    <scope>NUCLEOTIDE SEQUENCE [LARGE SCALE GENOMIC DNA]</scope>
    <source>
        <strain evidence="3 4">19-m-6</strain>
    </source>
</reference>
<dbReference type="GO" id="GO:0035556">
    <property type="term" value="P:intracellular signal transduction"/>
    <property type="evidence" value="ECO:0007669"/>
    <property type="project" value="InterPro"/>
</dbReference>
<organism evidence="3 4">
    <name type="scientific">Alcanivorax nanhaiticus</name>
    <dbReference type="NCBI Taxonomy" id="1177154"/>
    <lineage>
        <taxon>Bacteria</taxon>
        <taxon>Pseudomonadati</taxon>
        <taxon>Pseudomonadota</taxon>
        <taxon>Gammaproteobacteria</taxon>
        <taxon>Oceanospirillales</taxon>
        <taxon>Alcanivoracaceae</taxon>
        <taxon>Alcanivorax</taxon>
    </lineage>
</organism>
<evidence type="ECO:0000313" key="4">
    <source>
        <dbReference type="Proteomes" id="UP000029444"/>
    </source>
</evidence>
<dbReference type="InterPro" id="IPR050697">
    <property type="entry name" value="Adenylyl/Guanylyl_Cyclase_3/4"/>
</dbReference>
<accession>A0A095TL68</accession>
<dbReference type="Gene3D" id="3.30.70.1230">
    <property type="entry name" value="Nucleotide cyclase"/>
    <property type="match status" value="1"/>
</dbReference>
<feature type="transmembrane region" description="Helical" evidence="1">
    <location>
        <begin position="94"/>
        <end position="117"/>
    </location>
</feature>
<dbReference type="GO" id="GO:0004016">
    <property type="term" value="F:adenylate cyclase activity"/>
    <property type="evidence" value="ECO:0007669"/>
    <property type="project" value="UniProtKB-ARBA"/>
</dbReference>
<dbReference type="EMBL" id="ARXV01000021">
    <property type="protein sequence ID" value="KGD63193.1"/>
    <property type="molecule type" value="Genomic_DNA"/>
</dbReference>
<feature type="transmembrane region" description="Helical" evidence="1">
    <location>
        <begin position="51"/>
        <end position="73"/>
    </location>
</feature>
<gene>
    <name evidence="3" type="ORF">Y5S_03572</name>
</gene>
<keyword evidence="1" id="KW-0812">Transmembrane</keyword>
<proteinExistence type="predicted"/>
<dbReference type="InterPro" id="IPR007894">
    <property type="entry name" value="MASE2"/>
</dbReference>
<dbReference type="STRING" id="1177154.Y5S_03572"/>
<evidence type="ECO:0000313" key="3">
    <source>
        <dbReference type="EMBL" id="KGD63193.1"/>
    </source>
</evidence>
<dbReference type="CDD" id="cd07302">
    <property type="entry name" value="CHD"/>
    <property type="match status" value="1"/>
</dbReference>
<comment type="caution">
    <text evidence="3">The sequence shown here is derived from an EMBL/GenBank/DDBJ whole genome shotgun (WGS) entry which is preliminary data.</text>
</comment>
<dbReference type="SMART" id="SM00044">
    <property type="entry name" value="CYCc"/>
    <property type="match status" value="1"/>
</dbReference>
<dbReference type="GO" id="GO:0006171">
    <property type="term" value="P:cAMP biosynthetic process"/>
    <property type="evidence" value="ECO:0007669"/>
    <property type="project" value="TreeGrafter"/>
</dbReference>
<dbReference type="RefSeq" id="WP_035235014.1">
    <property type="nucleotide sequence ID" value="NZ_ARXV01000021.1"/>
</dbReference>
<dbReference type="InterPro" id="IPR001054">
    <property type="entry name" value="A/G_cyclase"/>
</dbReference>
<dbReference type="eggNOG" id="COG2114">
    <property type="taxonomic scope" value="Bacteria"/>
</dbReference>
<keyword evidence="1" id="KW-1133">Transmembrane helix</keyword>
<dbReference type="PATRIC" id="fig|1177154.3.peg.3582"/>
<keyword evidence="4" id="KW-1185">Reference proteome</keyword>
<protein>
    <submittedName>
        <fullName evidence="3">Adenylate cyclase</fullName>
    </submittedName>
</protein>
<dbReference type="SUPFAM" id="SSF55073">
    <property type="entry name" value="Nucleotide cyclase"/>
    <property type="match status" value="1"/>
</dbReference>
<feature type="transmembrane region" description="Helical" evidence="1">
    <location>
        <begin position="129"/>
        <end position="149"/>
    </location>
</feature>
<dbReference type="PANTHER" id="PTHR43081:SF18">
    <property type="entry name" value="BLL7624 PROTEIN"/>
    <property type="match status" value="1"/>
</dbReference>
<name>A0A095TL68_9GAMM</name>
<evidence type="ECO:0000259" key="2">
    <source>
        <dbReference type="PROSITE" id="PS50125"/>
    </source>
</evidence>
<sequence length="515" mass="57354">MTSTPKKKARRPVVGPMERARRQANYIRLLAFLVAVMMLVVGLKLQLYPEMYLLGVAGLLAYPLIAQGVLFAAERRDIPESSVHQWLMQMDAMVIGMTCALLHFALVPSLVLLIIVHANAVTSGGLKSWALNLLMTTIGALVMGAALGFPYLSPSAPMPVLLTVISLLGLGVYVGASSAFAHYQARYLKQAQELVRRQQQQAVELSRKLAKYLPPQIWGSMFSGKRDAKLETRRKRLTVFFSDIKGFSAISEELPLETLTSMLNTYLSEMTRIALRHGGTIDKFIGDAVMVFFGDPKSEGAIEDAYRCVMMGIEMQEQMKLLRQRWKREGIDHKLEIRIGINTGYATVGNFGTDSRMDYTILGTDVNLASRLESACRPGGVLISEATQELVKDRIQCRNMGDIQVKGFNRPIPVYEAMGAKKDAGAKNRYVSAQTTGFGIHLDVERIRNFDKNTILKTLARSATELKKEIAVSVDYEAEGFSLHVDSDAIKKRERDRIIEMMGRAAKRVQTQVRV</sequence>
<feature type="transmembrane region" description="Helical" evidence="1">
    <location>
        <begin position="26"/>
        <end position="45"/>
    </location>
</feature>
<feature type="domain" description="Guanylate cyclase" evidence="2">
    <location>
        <begin position="238"/>
        <end position="373"/>
    </location>
</feature>
<dbReference type="InterPro" id="IPR029787">
    <property type="entry name" value="Nucleotide_cyclase"/>
</dbReference>
<feature type="transmembrane region" description="Helical" evidence="1">
    <location>
        <begin position="161"/>
        <end position="183"/>
    </location>
</feature>
<dbReference type="Proteomes" id="UP000029444">
    <property type="component" value="Unassembled WGS sequence"/>
</dbReference>
<dbReference type="PANTHER" id="PTHR43081">
    <property type="entry name" value="ADENYLATE CYCLASE, TERMINAL-DIFFERENTIATION SPECIFIC-RELATED"/>
    <property type="match status" value="1"/>
</dbReference>
<dbReference type="AlphaFoldDB" id="A0A095TL68"/>
<evidence type="ECO:0000256" key="1">
    <source>
        <dbReference type="SAM" id="Phobius"/>
    </source>
</evidence>
<keyword evidence="1" id="KW-0472">Membrane</keyword>